<evidence type="ECO:0000256" key="2">
    <source>
        <dbReference type="ARBA" id="ARBA00001946"/>
    </source>
</evidence>
<feature type="binding site" evidence="8">
    <location>
        <position position="90"/>
    </location>
    <ligand>
        <name>Mg(2+)</name>
        <dbReference type="ChEBI" id="CHEBI:18420"/>
        <label>2</label>
    </ligand>
</feature>
<dbReference type="Gene3D" id="3.40.190.80">
    <property type="match status" value="1"/>
</dbReference>
<evidence type="ECO:0000256" key="5">
    <source>
        <dbReference type="ARBA" id="ARBA00022723"/>
    </source>
</evidence>
<evidence type="ECO:0000256" key="3">
    <source>
        <dbReference type="ARBA" id="ARBA00005152"/>
    </source>
</evidence>
<dbReference type="InterPro" id="IPR020552">
    <property type="entry name" value="Inositol_monoPase_Li-sen"/>
</dbReference>
<dbReference type="CDD" id="cd01639">
    <property type="entry name" value="IMPase"/>
    <property type="match status" value="1"/>
</dbReference>
<dbReference type="PROSITE" id="PS00629">
    <property type="entry name" value="IMP_1"/>
    <property type="match status" value="1"/>
</dbReference>
<evidence type="ECO:0000256" key="8">
    <source>
        <dbReference type="PIRSR" id="PIRSR600760-2"/>
    </source>
</evidence>
<dbReference type="PROSITE" id="PS00630">
    <property type="entry name" value="IMP_2"/>
    <property type="match status" value="1"/>
</dbReference>
<dbReference type="PANTHER" id="PTHR20854:SF4">
    <property type="entry name" value="INOSITOL-1-MONOPHOSPHATASE-RELATED"/>
    <property type="match status" value="1"/>
</dbReference>
<dbReference type="EMBL" id="JBJQND010000012">
    <property type="protein sequence ID" value="KAL3859163.1"/>
    <property type="molecule type" value="Genomic_DNA"/>
</dbReference>
<feature type="binding site" evidence="8">
    <location>
        <position position="93"/>
    </location>
    <ligand>
        <name>Mg(2+)</name>
        <dbReference type="ChEBI" id="CHEBI:18420"/>
        <label>2</label>
    </ligand>
</feature>
<dbReference type="InterPro" id="IPR000760">
    <property type="entry name" value="Inositol_monophosphatase-like"/>
</dbReference>
<dbReference type="InterPro" id="IPR033942">
    <property type="entry name" value="IMPase"/>
</dbReference>
<comment type="cofactor">
    <cofactor evidence="2 8 9">
        <name>Mg(2+)</name>
        <dbReference type="ChEBI" id="CHEBI:18420"/>
    </cofactor>
</comment>
<evidence type="ECO:0000313" key="11">
    <source>
        <dbReference type="EMBL" id="KAL3859163.1"/>
    </source>
</evidence>
<keyword evidence="6 9" id="KW-0378">Hydrolase</keyword>
<dbReference type="AlphaFoldDB" id="A0ABD3VC37"/>
<dbReference type="GO" id="GO:0052834">
    <property type="term" value="F:inositol monophosphate phosphatase activity"/>
    <property type="evidence" value="ECO:0007669"/>
    <property type="project" value="UniProtKB-EC"/>
</dbReference>
<dbReference type="PRINTS" id="PR00377">
    <property type="entry name" value="IMPHPHTASES"/>
</dbReference>
<dbReference type="EMBL" id="JBJQND010000012">
    <property type="protein sequence ID" value="KAL3859149.1"/>
    <property type="molecule type" value="Genomic_DNA"/>
</dbReference>
<dbReference type="InterPro" id="IPR020550">
    <property type="entry name" value="Inositol_monophosphatase_CS"/>
</dbReference>
<comment type="catalytic activity">
    <reaction evidence="1 9">
        <text>a myo-inositol phosphate + H2O = myo-inositol + phosphate</text>
        <dbReference type="Rhea" id="RHEA:24056"/>
        <dbReference type="ChEBI" id="CHEBI:15377"/>
        <dbReference type="ChEBI" id="CHEBI:17268"/>
        <dbReference type="ChEBI" id="CHEBI:43474"/>
        <dbReference type="ChEBI" id="CHEBI:84139"/>
        <dbReference type="EC" id="3.1.3.25"/>
    </reaction>
</comment>
<dbReference type="FunFam" id="3.40.190.80:FF:000002">
    <property type="entry name" value="Inositol-1-monophosphatase"/>
    <property type="match status" value="1"/>
</dbReference>
<proteinExistence type="inferred from homology"/>
<evidence type="ECO:0000313" key="12">
    <source>
        <dbReference type="Proteomes" id="UP001634394"/>
    </source>
</evidence>
<dbReference type="InterPro" id="IPR020583">
    <property type="entry name" value="Inositol_monoP_metal-BS"/>
</dbReference>
<evidence type="ECO:0000256" key="9">
    <source>
        <dbReference type="RuleBase" id="RU364068"/>
    </source>
</evidence>
<dbReference type="Proteomes" id="UP001634394">
    <property type="component" value="Unassembled WGS sequence"/>
</dbReference>
<comment type="similarity">
    <text evidence="4 9">Belongs to the inositol monophosphatase superfamily.</text>
</comment>
<keyword evidence="5 8" id="KW-0479">Metal-binding</keyword>
<dbReference type="EC" id="3.1.3.25" evidence="9"/>
<evidence type="ECO:0000256" key="6">
    <source>
        <dbReference type="ARBA" id="ARBA00022801"/>
    </source>
</evidence>
<reference evidence="10 12" key="1">
    <citation type="submission" date="2024-11" db="EMBL/GenBank/DDBJ databases">
        <title>Chromosome-level genome assembly of the freshwater bivalve Anodonta woodiana.</title>
        <authorList>
            <person name="Chen X."/>
        </authorList>
    </citation>
    <scope>NUCLEOTIDE SEQUENCE [LARGE SCALE GENOMIC DNA]</scope>
    <source>
        <strain evidence="10">MN2024</strain>
        <tissue evidence="10">Gills</tissue>
    </source>
</reference>
<keyword evidence="7 8" id="KW-0460">Magnesium</keyword>
<gene>
    <name evidence="10" type="ORF">ACJMK2_009381</name>
    <name evidence="11" type="ORF">ACJMK2_009395</name>
</gene>
<dbReference type="SUPFAM" id="SSF56655">
    <property type="entry name" value="Carbohydrate phosphatase"/>
    <property type="match status" value="1"/>
</dbReference>
<sequence length="273" mass="29427">MDHNIQEYYETAIAVAKEAGEVVKDGFYKEKKVDIKTSFADLVTETDQAVEQLIMSRFSSKFPTHKFIGEETVAGGKKCEFTDDPTWIVDPVDGTMNFVHGIPHVSISIALAINKEIVVGIVHCPILDTMYTAMKGQGAMCNGKKISVSKISDLSQSVVIIEGGNARSGNEAKTKSNNHLKIIQSSHGIRAYGSAAIDMCHVARGQGEAYIEYGIHIWDIAAGILIVQEAGGVVADPKGGPVDLVSRRIVCASSKAIVGQISAIVEHIDLERD</sequence>
<dbReference type="Pfam" id="PF00459">
    <property type="entry name" value="Inositol_P"/>
    <property type="match status" value="1"/>
</dbReference>
<dbReference type="PRINTS" id="PR00378">
    <property type="entry name" value="LIIMPHPHTASE"/>
</dbReference>
<protein>
    <recommendedName>
        <fullName evidence="9">Inositol-1-monophosphatase</fullName>
        <ecNumber evidence="9">3.1.3.25</ecNumber>
    </recommendedName>
</protein>
<dbReference type="FunFam" id="3.30.540.10:FF:000004">
    <property type="entry name" value="Inositol-1-monophosphatase"/>
    <property type="match status" value="1"/>
</dbReference>
<evidence type="ECO:0000313" key="10">
    <source>
        <dbReference type="EMBL" id="KAL3859149.1"/>
    </source>
</evidence>
<comment type="caution">
    <text evidence="10">The sequence shown here is derived from an EMBL/GenBank/DDBJ whole genome shotgun (WGS) entry which is preliminary data.</text>
</comment>
<evidence type="ECO:0000256" key="7">
    <source>
        <dbReference type="ARBA" id="ARBA00022842"/>
    </source>
</evidence>
<feature type="binding site" evidence="8">
    <location>
        <position position="70"/>
    </location>
    <ligand>
        <name>Mg(2+)</name>
        <dbReference type="ChEBI" id="CHEBI:18420"/>
        <label>1</label>
        <note>catalytic</note>
    </ligand>
</feature>
<feature type="binding site" evidence="8">
    <location>
        <position position="219"/>
    </location>
    <ligand>
        <name>Mg(2+)</name>
        <dbReference type="ChEBI" id="CHEBI:18420"/>
        <label>1</label>
        <note>catalytic</note>
    </ligand>
</feature>
<keyword evidence="12" id="KW-1185">Reference proteome</keyword>
<name>A0ABD3VC37_SINWO</name>
<dbReference type="Gene3D" id="3.30.540.10">
    <property type="entry name" value="Fructose-1,6-Bisphosphatase, subunit A, domain 1"/>
    <property type="match status" value="1"/>
</dbReference>
<organism evidence="10 12">
    <name type="scientific">Sinanodonta woodiana</name>
    <name type="common">Chinese pond mussel</name>
    <name type="synonym">Anodonta woodiana</name>
    <dbReference type="NCBI Taxonomy" id="1069815"/>
    <lineage>
        <taxon>Eukaryota</taxon>
        <taxon>Metazoa</taxon>
        <taxon>Spiralia</taxon>
        <taxon>Lophotrochozoa</taxon>
        <taxon>Mollusca</taxon>
        <taxon>Bivalvia</taxon>
        <taxon>Autobranchia</taxon>
        <taxon>Heteroconchia</taxon>
        <taxon>Palaeoheterodonta</taxon>
        <taxon>Unionida</taxon>
        <taxon>Unionoidea</taxon>
        <taxon>Unionidae</taxon>
        <taxon>Unioninae</taxon>
        <taxon>Sinanodonta</taxon>
    </lineage>
</organism>
<evidence type="ECO:0000256" key="1">
    <source>
        <dbReference type="ARBA" id="ARBA00001033"/>
    </source>
</evidence>
<evidence type="ECO:0000256" key="4">
    <source>
        <dbReference type="ARBA" id="ARBA00009759"/>
    </source>
</evidence>
<dbReference type="GO" id="GO:0046872">
    <property type="term" value="F:metal ion binding"/>
    <property type="evidence" value="ECO:0007669"/>
    <property type="project" value="UniProtKB-KW"/>
</dbReference>
<comment type="pathway">
    <text evidence="3 9">Polyol metabolism; myo-inositol biosynthesis; myo-inositol from D-glucose 6-phosphate: step 2/2.</text>
</comment>
<accession>A0ABD3VC37</accession>
<dbReference type="PANTHER" id="PTHR20854">
    <property type="entry name" value="INOSITOL MONOPHOSPHATASE"/>
    <property type="match status" value="1"/>
</dbReference>